<feature type="compositionally biased region" description="Low complexity" evidence="1">
    <location>
        <begin position="210"/>
        <end position="221"/>
    </location>
</feature>
<gene>
    <name evidence="2" type="ORF">OLEA9_A021807</name>
</gene>
<accession>A0A8S0QLC7</accession>
<feature type="compositionally biased region" description="Polar residues" evidence="1">
    <location>
        <begin position="909"/>
        <end position="923"/>
    </location>
</feature>
<feature type="compositionally biased region" description="Low complexity" evidence="1">
    <location>
        <begin position="421"/>
        <end position="438"/>
    </location>
</feature>
<dbReference type="GO" id="GO:0055028">
    <property type="term" value="C:cortical microtubule"/>
    <property type="evidence" value="ECO:0007669"/>
    <property type="project" value="TreeGrafter"/>
</dbReference>
<keyword evidence="3" id="KW-1185">Reference proteome</keyword>
<feature type="compositionally biased region" description="Low complexity" evidence="1">
    <location>
        <begin position="320"/>
        <end position="330"/>
    </location>
</feature>
<dbReference type="Gramene" id="OE9A021807T3">
    <property type="protein sequence ID" value="OE9A021807C3"/>
    <property type="gene ID" value="OE9A021807"/>
</dbReference>
<feature type="compositionally biased region" description="Polar residues" evidence="1">
    <location>
        <begin position="965"/>
        <end position="981"/>
    </location>
</feature>
<dbReference type="PANTHER" id="PTHR31949:SF3">
    <property type="entry name" value="RUN_FYVE DOMAIN PROTEIN"/>
    <property type="match status" value="1"/>
</dbReference>
<organism evidence="2 3">
    <name type="scientific">Olea europaea subsp. europaea</name>
    <dbReference type="NCBI Taxonomy" id="158383"/>
    <lineage>
        <taxon>Eukaryota</taxon>
        <taxon>Viridiplantae</taxon>
        <taxon>Streptophyta</taxon>
        <taxon>Embryophyta</taxon>
        <taxon>Tracheophyta</taxon>
        <taxon>Spermatophyta</taxon>
        <taxon>Magnoliopsida</taxon>
        <taxon>eudicotyledons</taxon>
        <taxon>Gunneridae</taxon>
        <taxon>Pentapetalae</taxon>
        <taxon>asterids</taxon>
        <taxon>lamiids</taxon>
        <taxon>Lamiales</taxon>
        <taxon>Oleaceae</taxon>
        <taxon>Oleeae</taxon>
        <taxon>Olea</taxon>
    </lineage>
</organism>
<dbReference type="Proteomes" id="UP000594638">
    <property type="component" value="Unassembled WGS sequence"/>
</dbReference>
<dbReference type="EMBL" id="CACTIH010001960">
    <property type="protein sequence ID" value="CAA2970062.1"/>
    <property type="molecule type" value="Genomic_DNA"/>
</dbReference>
<name>A0A8S0QLC7_OLEEU</name>
<feature type="compositionally biased region" description="Basic and acidic residues" evidence="1">
    <location>
        <begin position="16"/>
        <end position="25"/>
    </location>
</feature>
<evidence type="ECO:0000313" key="3">
    <source>
        <dbReference type="Proteomes" id="UP000594638"/>
    </source>
</evidence>
<comment type="caution">
    <text evidence="2">The sequence shown here is derived from an EMBL/GenBank/DDBJ whole genome shotgun (WGS) entry which is preliminary data.</text>
</comment>
<feature type="compositionally biased region" description="Basic and acidic residues" evidence="1">
    <location>
        <begin position="1108"/>
        <end position="1129"/>
    </location>
</feature>
<feature type="region of interest" description="Disordered" evidence="1">
    <location>
        <begin position="420"/>
        <end position="443"/>
    </location>
</feature>
<feature type="compositionally biased region" description="Polar residues" evidence="1">
    <location>
        <begin position="286"/>
        <end position="312"/>
    </location>
</feature>
<feature type="region of interest" description="Disordered" evidence="1">
    <location>
        <begin position="1"/>
        <end position="34"/>
    </location>
</feature>
<reference evidence="2 3" key="1">
    <citation type="submission" date="2019-12" db="EMBL/GenBank/DDBJ databases">
        <authorList>
            <person name="Alioto T."/>
            <person name="Alioto T."/>
            <person name="Gomez Garrido J."/>
        </authorList>
    </citation>
    <scope>NUCLEOTIDE SEQUENCE [LARGE SCALE GENOMIC DNA]</scope>
</reference>
<sequence length="1159" mass="126738">MEDGQMPPSPAMRISPRRELRAENHKRGRSLESAIPYQEKDDDLALFNEVQNKEKENFLLQSNDDFEDAFLTKLRHFSDRKGGITIPARGESCNLLNAEGDKNDYDWLITPPETPLFPSLDDGTLPVNVVQRGRPRSQPVSISTSSTIEKSYRSSRGSASPHRLSLSPQSGNSISQSRNRTSSEPHLSPPPRLHHLAPVRRPSPPPSKPSVPAVRSSSPNPQRISTGSASPSRMKGTSPVKTSRGNSASPKIRAWQSNIPGFSSETPPNLRTSLADRPVSYVRGSSPASRNGSRSGRESMSPTATRSVSSPYTPDRDLFSSHSKGSAASSGDDDRESLKSIPVSSSDRSAPRNIGAIPNNRALGYSKKPAKIVSSSAPKRSFDLALRQMDHQKGRQNMFRPLLSSVPSSTFYAGKASASHRSMMSRNSSITTSSNASSDQWTTGAHDIEESEQNQDDLTSECIKGRYPEEHDEIFVLDQVDAFNEGVGKKIHEGSPSSQYDKFIGNSLVNSQFVIDEVCSQLDTTIDVTTSSVVLDRKDDYSDAEGLEDMAICSKCGHKFESTDMLMEGDLYFCPECRSLEAPSTSTTLPKVMIACENALGNSVKILQNGSFEALECSAQISEPLQVISVDEARDDHLNKITDEGQHCSLNFSLDNSLELLAVEEVELKTEKQEMCLPSDGDTGHQQLEHARDDPNSKVDVSEGAGISVLLKRSSRDKGRVVQSRCFSAANINYDDFSHVTDRIYSMRSSLGHGSTSVSSSVDLGSPRQKETRVRRQLSSDNSDVENYRYEMIMKHKRSISSLSGSSSHALKVRSVTANSHEDSFEVVAVNEEKDVTKVTGTDPSAKSLASEFTEEESIFANVESNKNFKTNSKLSSHMINTHLRDTPFVSVSEFEEPASNEDGENMSKKSSNPMNIEASSTLPEGCTPAEDALPLCADWVDVGELPNQSSSDAISEIEIKNDDTGSPDSQSVIDSTDSKSNMNELQNSSVLAASNNVITASVKESDPSDHACDILEESTIVLEDRGGMKARSLTLEEATDTILFCSSILHNLAYEAANIAIEKENSVPLVDLQPTVTFYGKGNVDRRDIRSRAMGKRPSKSMKPQPKKLETDKKLPPEKNIESDEKTDVATTHIVGVPDTLDNTRPPKLESKCNCTIM</sequence>
<feature type="region of interest" description="Disordered" evidence="1">
    <location>
        <begin position="896"/>
        <end position="924"/>
    </location>
</feature>
<feature type="compositionally biased region" description="Low complexity" evidence="1">
    <location>
        <begin position="750"/>
        <end position="766"/>
    </location>
</feature>
<evidence type="ECO:0000256" key="1">
    <source>
        <dbReference type="SAM" id="MobiDB-lite"/>
    </source>
</evidence>
<evidence type="ECO:0000313" key="2">
    <source>
        <dbReference type="EMBL" id="CAA2970062.1"/>
    </source>
</evidence>
<feature type="compositionally biased region" description="Polar residues" evidence="1">
    <location>
        <begin position="166"/>
        <end position="180"/>
    </location>
</feature>
<feature type="compositionally biased region" description="Acidic residues" evidence="1">
    <location>
        <begin position="896"/>
        <end position="905"/>
    </location>
</feature>
<feature type="region of interest" description="Disordered" evidence="1">
    <location>
        <begin position="676"/>
        <end position="700"/>
    </location>
</feature>
<feature type="compositionally biased region" description="Polar residues" evidence="1">
    <location>
        <begin position="222"/>
        <end position="231"/>
    </location>
</feature>
<feature type="region of interest" description="Disordered" evidence="1">
    <location>
        <begin position="750"/>
        <end position="782"/>
    </location>
</feature>
<dbReference type="AlphaFoldDB" id="A0A8S0QLC7"/>
<dbReference type="GO" id="GO:0043622">
    <property type="term" value="P:cortical microtubule organization"/>
    <property type="evidence" value="ECO:0007669"/>
    <property type="project" value="TreeGrafter"/>
</dbReference>
<proteinExistence type="predicted"/>
<dbReference type="OrthoDB" id="1929779at2759"/>
<feature type="compositionally biased region" description="Polar residues" evidence="1">
    <location>
        <begin position="138"/>
        <end position="158"/>
    </location>
</feature>
<feature type="compositionally biased region" description="Basic and acidic residues" evidence="1">
    <location>
        <begin position="687"/>
        <end position="700"/>
    </location>
</feature>
<protein>
    <submittedName>
        <fullName evidence="2">Uncharacterized protein</fullName>
    </submittedName>
</protein>
<feature type="compositionally biased region" description="Polar residues" evidence="1">
    <location>
        <begin position="239"/>
        <end position="272"/>
    </location>
</feature>
<dbReference type="PANTHER" id="PTHR31949">
    <property type="entry name" value="GASTRIC MUCIN-LIKE PROTEIN"/>
    <property type="match status" value="1"/>
</dbReference>
<feature type="region of interest" description="Disordered" evidence="1">
    <location>
        <begin position="130"/>
        <end position="362"/>
    </location>
</feature>
<feature type="region of interest" description="Disordered" evidence="1">
    <location>
        <begin position="959"/>
        <end position="981"/>
    </location>
</feature>
<feature type="region of interest" description="Disordered" evidence="1">
    <location>
        <begin position="1088"/>
        <end position="1132"/>
    </location>
</feature>